<keyword evidence="1" id="KW-0472">Membrane</keyword>
<proteinExistence type="predicted"/>
<accession>A0A2S2P707</accession>
<feature type="transmembrane region" description="Helical" evidence="1">
    <location>
        <begin position="75"/>
        <end position="93"/>
    </location>
</feature>
<organism evidence="2">
    <name type="scientific">Schizaphis graminum</name>
    <name type="common">Green bug aphid</name>
    <dbReference type="NCBI Taxonomy" id="13262"/>
    <lineage>
        <taxon>Eukaryota</taxon>
        <taxon>Metazoa</taxon>
        <taxon>Ecdysozoa</taxon>
        <taxon>Arthropoda</taxon>
        <taxon>Hexapoda</taxon>
        <taxon>Insecta</taxon>
        <taxon>Pterygota</taxon>
        <taxon>Neoptera</taxon>
        <taxon>Paraneoptera</taxon>
        <taxon>Hemiptera</taxon>
        <taxon>Sternorrhyncha</taxon>
        <taxon>Aphidomorpha</taxon>
        <taxon>Aphidoidea</taxon>
        <taxon>Aphididae</taxon>
        <taxon>Aphidini</taxon>
        <taxon>Schizaphis</taxon>
    </lineage>
</organism>
<name>A0A2S2P707_SCHGA</name>
<protein>
    <submittedName>
        <fullName evidence="2">Uncharacterized protein</fullName>
    </submittedName>
</protein>
<dbReference type="EMBL" id="GGMR01012576">
    <property type="protein sequence ID" value="MBY25195.1"/>
    <property type="molecule type" value="Transcribed_RNA"/>
</dbReference>
<keyword evidence="1" id="KW-1133">Transmembrane helix</keyword>
<gene>
    <name evidence="2" type="ORF">g.42700</name>
</gene>
<feature type="transmembrane region" description="Helical" evidence="1">
    <location>
        <begin position="46"/>
        <end position="63"/>
    </location>
</feature>
<evidence type="ECO:0000256" key="1">
    <source>
        <dbReference type="SAM" id="Phobius"/>
    </source>
</evidence>
<sequence>MRRCTIYRRVAAAVVRPTAAAAAAAVNPPPQRRICTTTSRRPLSFSYAYILYIVLLLCYRAVLFTADRSYLRRPLGSTYIIVMYVYTISRVSLSRLRVLSHNSRLPLPVFIIYYSHRVAYIAMGAQVPRACIRICAIYYIYIKLSCVCIHV</sequence>
<reference evidence="2" key="1">
    <citation type="submission" date="2018-04" db="EMBL/GenBank/DDBJ databases">
        <title>Transcriptome of Schizaphis graminum biotype I.</title>
        <authorList>
            <person name="Scully E.D."/>
            <person name="Geib S.M."/>
            <person name="Palmer N.A."/>
            <person name="Koch K."/>
            <person name="Bradshaw J."/>
            <person name="Heng-Moss T."/>
            <person name="Sarath G."/>
        </authorList>
    </citation>
    <scope>NUCLEOTIDE SEQUENCE</scope>
</reference>
<dbReference type="AlphaFoldDB" id="A0A2S2P707"/>
<keyword evidence="1" id="KW-0812">Transmembrane</keyword>
<evidence type="ECO:0000313" key="2">
    <source>
        <dbReference type="EMBL" id="MBY25195.1"/>
    </source>
</evidence>